<gene>
    <name evidence="2" type="ORF">PS9374_07146</name>
</gene>
<feature type="compositionally biased region" description="Polar residues" evidence="1">
    <location>
        <begin position="16"/>
        <end position="31"/>
    </location>
</feature>
<keyword evidence="3" id="KW-1185">Reference proteome</keyword>
<proteinExistence type="predicted"/>
<comment type="caution">
    <text evidence="2">The sequence shown here is derived from an EMBL/GenBank/DDBJ whole genome shotgun (WGS) entry which is preliminary data.</text>
</comment>
<sequence length="62" mass="6637">MTWSASQGCDRVETLPVSTTPPESGRETTAPSRGCRAATWPSAGASLAAVVELSQYRLRWKA</sequence>
<organism evidence="2 3">
    <name type="scientific">Planomonospora sphaerica</name>
    <dbReference type="NCBI Taxonomy" id="161355"/>
    <lineage>
        <taxon>Bacteria</taxon>
        <taxon>Bacillati</taxon>
        <taxon>Actinomycetota</taxon>
        <taxon>Actinomycetes</taxon>
        <taxon>Streptosporangiales</taxon>
        <taxon>Streptosporangiaceae</taxon>
        <taxon>Planomonospora</taxon>
    </lineage>
</organism>
<protein>
    <submittedName>
        <fullName evidence="2">Uncharacterized protein</fullName>
    </submittedName>
</protein>
<feature type="region of interest" description="Disordered" evidence="1">
    <location>
        <begin position="1"/>
        <end position="36"/>
    </location>
</feature>
<accession>A0A171DQX2</accession>
<dbReference type="AlphaFoldDB" id="A0A171DQX2"/>
<dbReference type="Proteomes" id="UP000077701">
    <property type="component" value="Unassembled WGS sequence"/>
</dbReference>
<evidence type="ECO:0000313" key="3">
    <source>
        <dbReference type="Proteomes" id="UP000077701"/>
    </source>
</evidence>
<dbReference type="EMBL" id="BDCX01000033">
    <property type="protein sequence ID" value="GAT71455.1"/>
    <property type="molecule type" value="Genomic_DNA"/>
</dbReference>
<reference evidence="2 3" key="1">
    <citation type="journal article" date="2016" name="Genome Announc.">
        <title>Draft Genome Sequence of Planomonospora sphaerica JCM9374, a Rare Actinomycete.</title>
        <authorList>
            <person name="Dohra H."/>
            <person name="Suzuki T."/>
            <person name="Inoue Y."/>
            <person name="Kodani S."/>
        </authorList>
    </citation>
    <scope>NUCLEOTIDE SEQUENCE [LARGE SCALE GENOMIC DNA]</scope>
    <source>
        <strain evidence="2 3">JCM 9374</strain>
    </source>
</reference>
<reference evidence="3" key="2">
    <citation type="submission" date="2016-04" db="EMBL/GenBank/DDBJ databases">
        <title>Planomonospora sphaerica JCM9374 whole genome shotgun sequence.</title>
        <authorList>
            <person name="Suzuki T."/>
            <person name="Dohra H."/>
            <person name="Kodani S."/>
        </authorList>
    </citation>
    <scope>NUCLEOTIDE SEQUENCE [LARGE SCALE GENOMIC DNA]</scope>
    <source>
        <strain evidence="3">JCM 9374</strain>
    </source>
</reference>
<name>A0A171DQX2_9ACTN</name>
<evidence type="ECO:0000313" key="2">
    <source>
        <dbReference type="EMBL" id="GAT71455.1"/>
    </source>
</evidence>
<evidence type="ECO:0000256" key="1">
    <source>
        <dbReference type="SAM" id="MobiDB-lite"/>
    </source>
</evidence>